<evidence type="ECO:0000256" key="1">
    <source>
        <dbReference type="SAM" id="MobiDB-lite"/>
    </source>
</evidence>
<evidence type="ECO:0000313" key="2">
    <source>
        <dbReference type="EMBL" id="OSS53108.1"/>
    </source>
</evidence>
<feature type="compositionally biased region" description="Low complexity" evidence="1">
    <location>
        <begin position="91"/>
        <end position="110"/>
    </location>
</feature>
<dbReference type="InParanoid" id="A0A1Y2MCZ4"/>
<feature type="compositionally biased region" description="Low complexity" evidence="1">
    <location>
        <begin position="1365"/>
        <end position="1377"/>
    </location>
</feature>
<feature type="compositionally biased region" description="Polar residues" evidence="1">
    <location>
        <begin position="171"/>
        <end position="189"/>
    </location>
</feature>
<organism evidence="2 3">
    <name type="scientific">Epicoccum nigrum</name>
    <name type="common">Soil fungus</name>
    <name type="synonym">Epicoccum purpurascens</name>
    <dbReference type="NCBI Taxonomy" id="105696"/>
    <lineage>
        <taxon>Eukaryota</taxon>
        <taxon>Fungi</taxon>
        <taxon>Dikarya</taxon>
        <taxon>Ascomycota</taxon>
        <taxon>Pezizomycotina</taxon>
        <taxon>Dothideomycetes</taxon>
        <taxon>Pleosporomycetidae</taxon>
        <taxon>Pleosporales</taxon>
        <taxon>Pleosporineae</taxon>
        <taxon>Didymellaceae</taxon>
        <taxon>Epicoccum</taxon>
    </lineage>
</organism>
<feature type="region of interest" description="Disordered" evidence="1">
    <location>
        <begin position="943"/>
        <end position="975"/>
    </location>
</feature>
<feature type="compositionally biased region" description="Basic and acidic residues" evidence="1">
    <location>
        <begin position="649"/>
        <end position="660"/>
    </location>
</feature>
<feature type="region of interest" description="Disordered" evidence="1">
    <location>
        <begin position="1"/>
        <end position="34"/>
    </location>
</feature>
<evidence type="ECO:0000313" key="3">
    <source>
        <dbReference type="Proteomes" id="UP000193240"/>
    </source>
</evidence>
<feature type="compositionally biased region" description="Basic and acidic residues" evidence="1">
    <location>
        <begin position="673"/>
        <end position="682"/>
    </location>
</feature>
<feature type="region of interest" description="Disordered" evidence="1">
    <location>
        <begin position="996"/>
        <end position="1016"/>
    </location>
</feature>
<feature type="region of interest" description="Disordered" evidence="1">
    <location>
        <begin position="83"/>
        <end position="132"/>
    </location>
</feature>
<feature type="compositionally biased region" description="Polar residues" evidence="1">
    <location>
        <begin position="1311"/>
        <end position="1323"/>
    </location>
</feature>
<feature type="compositionally biased region" description="Basic and acidic residues" evidence="1">
    <location>
        <begin position="596"/>
        <end position="610"/>
    </location>
</feature>
<feature type="region of interest" description="Disordered" evidence="1">
    <location>
        <begin position="1301"/>
        <end position="1327"/>
    </location>
</feature>
<feature type="region of interest" description="Disordered" evidence="1">
    <location>
        <begin position="1350"/>
        <end position="1389"/>
    </location>
</feature>
<feature type="compositionally biased region" description="Low complexity" evidence="1">
    <location>
        <begin position="245"/>
        <end position="260"/>
    </location>
</feature>
<protein>
    <submittedName>
        <fullName evidence="2">Uncharacterized protein</fullName>
    </submittedName>
</protein>
<proteinExistence type="predicted"/>
<feature type="region of interest" description="Disordered" evidence="1">
    <location>
        <begin position="595"/>
        <end position="726"/>
    </location>
</feature>
<dbReference type="EMBL" id="KZ107839">
    <property type="protein sequence ID" value="OSS53108.1"/>
    <property type="molecule type" value="Genomic_DNA"/>
</dbReference>
<feature type="compositionally biased region" description="Polar residues" evidence="1">
    <location>
        <begin position="24"/>
        <end position="34"/>
    </location>
</feature>
<feature type="region of interest" description="Disordered" evidence="1">
    <location>
        <begin position="422"/>
        <end position="441"/>
    </location>
</feature>
<dbReference type="STRING" id="105696.A0A1Y2MCZ4"/>
<feature type="compositionally biased region" description="Basic and acidic residues" evidence="1">
    <location>
        <begin position="946"/>
        <end position="957"/>
    </location>
</feature>
<accession>A0A1Y2MCZ4</accession>
<feature type="region of interest" description="Disordered" evidence="1">
    <location>
        <begin position="324"/>
        <end position="357"/>
    </location>
</feature>
<feature type="compositionally biased region" description="Polar residues" evidence="1">
    <location>
        <begin position="816"/>
        <end position="842"/>
    </location>
</feature>
<dbReference type="OMA" id="EQSFKSC"/>
<feature type="compositionally biased region" description="Polar residues" evidence="1">
    <location>
        <begin position="1004"/>
        <end position="1016"/>
    </location>
</feature>
<feature type="region of interest" description="Disordered" evidence="1">
    <location>
        <begin position="144"/>
        <end position="304"/>
    </location>
</feature>
<feature type="region of interest" description="Disordered" evidence="1">
    <location>
        <begin position="745"/>
        <end position="859"/>
    </location>
</feature>
<sequence length="1539" mass="167786">MASLFRGSHPLGSGVGLLAERDPNTSGRTSRASNLSAMSRATYRHHGGADKQEHLAPGVMSMLRTSTEMGNIIGATGDVSGFGNVHRAPQRRGASSRLSMASSMSGASSHASRHHRQWPSSSSAPRRFSVREPPVPQYLADTLSPTVMDLPGSSPLVPTSHRSSRNNHNNKNIYSQRSFSLTNTTQPTFRLSSPRSLGSLRGHEPIQRPKSPYVYPTRLRRPNYRPASPVLSDIYGSRPRRLHGHSNQGQGQSQSQSQGHVRLRIPSDTSLGYQDRAPGAPLRSYSGHPHGYSNETQGEVPPVPLQFQPRAVLERRRVFDRSIKGSFSSGSGSTNMRNDFDTPSSDLPSPPTPPDGSSLEVLISPTGTKVFVDNNKGVAAKEDSAHGTLYYDYSEQFDREEILEPEVNPIQTGSVQAIKKTQVGHGHSESRTAPARGVWRSGSTGFSNTAVPGMVELPASPVARRITRDMILQALEPASTTEGVDDIVDGANLSNIEQHPQHELVDERHGSESAHPTTRKEGLDQRFSILSQADSSLINSSTLEFAVRYSIPIVTGGRLDSDAPLVLDKESPLAPDTALTTEVDMSDLLAGYQHTESTHKEEGAPKRDDEQPVVDSVEDRDAESSSSHTHRSSDPDSFKSATDVLDSEPSEHEPVEDARSNKSFPDAVVEKTPSVKEVDAHSFKTAQDVVTPGRSVSMPLAKTPMVEPTEAPNSRPRSEVPLPPVPAVLRKSRVPVHDTSFPLASKFRASSEQSMQQSSVSISGSSSMLSTSHQPPPVPPRESSTSQEAQRSMGVASWMLFKRWGKKPSKDDGSTKSRYSSRATLQEARPTNSVTSLQTSLGDTVKPPEKALCKESPVPTPKPNIVRDCTLPQVHNAGIVACLHQRSSSGPESGIAELPSVVAEPPSVCSYDGGSPRSRVQSMPACVLKPADNHRDSKTTTYLTWHDGRSPIPDKRSASMGDPVLAQPVSNDETTTNLRLSQYRYPRGLRNLPDLKEESHEDSSLNPSAGNSNNANFRFSDDGLAGVGAWIDDGTPLATRSSMGSHRRSARSTALGQTRALPSMNFSQMNLLEKVDEVLQLRSSRSLDELMVTPPEPRGGTLQRPVSAGNMREKYRSFCDRLDQLNSPKDIARTEITRFGGRRVRSPRLLAEIEQVTVPSVNGLTERLSELLPSLKEYYRGGDQGPFAAEEMIIEHAIEDIHEVGGPVQKRSLARLRPLPGSPEMVVIEDVLYTELTSKDKGIRVIVAPGDESVERAQSEFRASEKTDLTKTTFGELEAPLLSLHRSRTLTVGHANVRESAESGLTRRSLRSFTSTPTPTDTRPWNLDKNYPWASSKNNSIDISLPGPMVTRQSPRPGPSHLRNTLSSSSTVSTFTTPVGSPFGSESDSSAHACQLHRFGILARNDQTHVAGERYPTSALTPPTAIFRDNFSGSEVSDDDVESQVVRKGKFSLKKRFSYARHAAVEDNTRPTNSKSLSTCNNPFELATTEPTHPSAPSIIQDSAGEARAFTSNRHTFRNAQGMPSAVYHRHRIIDHLKR</sequence>
<gene>
    <name evidence="2" type="ORF">B5807_02988</name>
</gene>
<keyword evidence="3" id="KW-1185">Reference proteome</keyword>
<feature type="region of interest" description="Disordered" evidence="1">
    <location>
        <begin position="501"/>
        <end position="523"/>
    </location>
</feature>
<reference evidence="2 3" key="1">
    <citation type="journal article" date="2017" name="Genome Announc.">
        <title>Genome sequence of the saprophytic ascomycete Epicoccum nigrum ICMP 19927 strain isolated from New Zealand.</title>
        <authorList>
            <person name="Fokin M."/>
            <person name="Fleetwood D."/>
            <person name="Weir B.S."/>
            <person name="Villas-Boas S.G."/>
        </authorList>
    </citation>
    <scope>NUCLEOTIDE SEQUENCE [LARGE SCALE GENOMIC DNA]</scope>
    <source>
        <strain evidence="2 3">ICMP 19927</strain>
    </source>
</reference>
<name>A0A1Y2MCZ4_EPING</name>
<feature type="compositionally biased region" description="Low complexity" evidence="1">
    <location>
        <begin position="190"/>
        <end position="200"/>
    </location>
</feature>
<feature type="compositionally biased region" description="Low complexity" evidence="1">
    <location>
        <begin position="750"/>
        <end position="773"/>
    </location>
</feature>
<dbReference type="Proteomes" id="UP000193240">
    <property type="component" value="Unassembled WGS sequence"/>
</dbReference>